<feature type="transmembrane region" description="Helical" evidence="1">
    <location>
        <begin position="7"/>
        <end position="26"/>
    </location>
</feature>
<dbReference type="InterPro" id="IPR017896">
    <property type="entry name" value="4Fe4S_Fe-S-bd"/>
</dbReference>
<keyword evidence="1" id="KW-0812">Transmembrane</keyword>
<evidence type="ECO:0000259" key="2">
    <source>
        <dbReference type="Pfam" id="PF12801"/>
    </source>
</evidence>
<dbReference type="AlphaFoldDB" id="X1C217"/>
<keyword evidence="1" id="KW-0472">Membrane</keyword>
<feature type="domain" description="4Fe-4S ferredoxin-type" evidence="2">
    <location>
        <begin position="51"/>
        <end position="84"/>
    </location>
</feature>
<feature type="transmembrane region" description="Helical" evidence="1">
    <location>
        <begin position="46"/>
        <end position="65"/>
    </location>
</feature>
<organism evidence="3">
    <name type="scientific">marine sediment metagenome</name>
    <dbReference type="NCBI Taxonomy" id="412755"/>
    <lineage>
        <taxon>unclassified sequences</taxon>
        <taxon>metagenomes</taxon>
        <taxon>ecological metagenomes</taxon>
    </lineage>
</organism>
<gene>
    <name evidence="3" type="ORF">S01H4_47695</name>
</gene>
<dbReference type="Pfam" id="PF12801">
    <property type="entry name" value="Fer4_5"/>
    <property type="match status" value="1"/>
</dbReference>
<comment type="caution">
    <text evidence="3">The sequence shown here is derived from an EMBL/GenBank/DDBJ whole genome shotgun (WGS) entry which is preliminary data.</text>
</comment>
<proteinExistence type="predicted"/>
<reference evidence="3" key="1">
    <citation type="journal article" date="2014" name="Front. Microbiol.">
        <title>High frequency of phylogenetically diverse reductive dehalogenase-homologous genes in deep subseafloor sedimentary metagenomes.</title>
        <authorList>
            <person name="Kawai M."/>
            <person name="Futagami T."/>
            <person name="Toyoda A."/>
            <person name="Takaki Y."/>
            <person name="Nishi S."/>
            <person name="Hori S."/>
            <person name="Arai W."/>
            <person name="Tsubouchi T."/>
            <person name="Morono Y."/>
            <person name="Uchiyama I."/>
            <person name="Ito T."/>
            <person name="Fujiyama A."/>
            <person name="Inagaki F."/>
            <person name="Takami H."/>
        </authorList>
    </citation>
    <scope>NUCLEOTIDE SEQUENCE</scope>
    <source>
        <strain evidence="3">Expedition CK06-06</strain>
    </source>
</reference>
<accession>X1C217</accession>
<feature type="transmembrane region" description="Helical" evidence="1">
    <location>
        <begin position="72"/>
        <end position="90"/>
    </location>
</feature>
<sequence length="138" mass="15960">VDKWLVSIKYVILTIILFIAFIIGAPDKALIVANTFEVYCVFFKLSGNWFNWLLLIFILSCSLFISRAYCRYLCPLGAFLAFLTFTSSFVKSFVFKIYHPEKHYGSCPVGATRYDRTFEKIRIDNMECIKCYVGISPD</sequence>
<protein>
    <recommendedName>
        <fullName evidence="2">4Fe-4S ferredoxin-type domain-containing protein</fullName>
    </recommendedName>
</protein>
<dbReference type="EMBL" id="BART01026808">
    <property type="protein sequence ID" value="GAH01342.1"/>
    <property type="molecule type" value="Genomic_DNA"/>
</dbReference>
<evidence type="ECO:0000256" key="1">
    <source>
        <dbReference type="SAM" id="Phobius"/>
    </source>
</evidence>
<dbReference type="SUPFAM" id="SSF54862">
    <property type="entry name" value="4Fe-4S ferredoxins"/>
    <property type="match status" value="1"/>
</dbReference>
<keyword evidence="1" id="KW-1133">Transmembrane helix</keyword>
<evidence type="ECO:0000313" key="3">
    <source>
        <dbReference type="EMBL" id="GAH01342.1"/>
    </source>
</evidence>
<feature type="non-terminal residue" evidence="3">
    <location>
        <position position="1"/>
    </location>
</feature>
<name>X1C217_9ZZZZ</name>